<dbReference type="CDD" id="cd00037">
    <property type="entry name" value="CLECT"/>
    <property type="match status" value="1"/>
</dbReference>
<evidence type="ECO:0000259" key="3">
    <source>
        <dbReference type="PROSITE" id="PS50041"/>
    </source>
</evidence>
<feature type="signal peptide" evidence="2">
    <location>
        <begin position="1"/>
        <end position="21"/>
    </location>
</feature>
<dbReference type="SMART" id="SM00034">
    <property type="entry name" value="CLECT"/>
    <property type="match status" value="1"/>
</dbReference>
<dbReference type="PANTHER" id="PTHR22803">
    <property type="entry name" value="MANNOSE, PHOSPHOLIPASE, LECTIN RECEPTOR RELATED"/>
    <property type="match status" value="1"/>
</dbReference>
<comment type="caution">
    <text evidence="4">The sequence shown here is derived from an EMBL/GenBank/DDBJ whole genome shotgun (WGS) entry which is preliminary data.</text>
</comment>
<dbReference type="SUPFAM" id="SSF56436">
    <property type="entry name" value="C-type lectin-like"/>
    <property type="match status" value="1"/>
</dbReference>
<organism evidence="4 5">
    <name type="scientific">Daphnia galeata</name>
    <dbReference type="NCBI Taxonomy" id="27404"/>
    <lineage>
        <taxon>Eukaryota</taxon>
        <taxon>Metazoa</taxon>
        <taxon>Ecdysozoa</taxon>
        <taxon>Arthropoda</taxon>
        <taxon>Crustacea</taxon>
        <taxon>Branchiopoda</taxon>
        <taxon>Diplostraca</taxon>
        <taxon>Cladocera</taxon>
        <taxon>Anomopoda</taxon>
        <taxon>Daphniidae</taxon>
        <taxon>Daphnia</taxon>
    </lineage>
</organism>
<evidence type="ECO:0000256" key="2">
    <source>
        <dbReference type="SAM" id="SignalP"/>
    </source>
</evidence>
<dbReference type="Proteomes" id="UP000789390">
    <property type="component" value="Unassembled WGS sequence"/>
</dbReference>
<keyword evidence="5" id="KW-1185">Reference proteome</keyword>
<dbReference type="InterPro" id="IPR016187">
    <property type="entry name" value="CTDL_fold"/>
</dbReference>
<dbReference type="OrthoDB" id="7962197at2759"/>
<name>A0A8J2RTK9_9CRUS</name>
<feature type="region of interest" description="Disordered" evidence="1">
    <location>
        <begin position="183"/>
        <end position="206"/>
    </location>
</feature>
<proteinExistence type="predicted"/>
<evidence type="ECO:0000313" key="5">
    <source>
        <dbReference type="Proteomes" id="UP000789390"/>
    </source>
</evidence>
<dbReference type="PROSITE" id="PS50041">
    <property type="entry name" value="C_TYPE_LECTIN_2"/>
    <property type="match status" value="1"/>
</dbReference>
<dbReference type="Gene3D" id="3.10.100.10">
    <property type="entry name" value="Mannose-Binding Protein A, subunit A"/>
    <property type="match status" value="1"/>
</dbReference>
<accession>A0A8J2RTK9</accession>
<dbReference type="InterPro" id="IPR050111">
    <property type="entry name" value="C-type_lectin/snaclec_domain"/>
</dbReference>
<evidence type="ECO:0000256" key="1">
    <source>
        <dbReference type="SAM" id="MobiDB-lite"/>
    </source>
</evidence>
<feature type="domain" description="C-type lectin" evidence="3">
    <location>
        <begin position="53"/>
        <end position="175"/>
    </location>
</feature>
<keyword evidence="2" id="KW-0732">Signal</keyword>
<reference evidence="4" key="1">
    <citation type="submission" date="2021-11" db="EMBL/GenBank/DDBJ databases">
        <authorList>
            <person name="Schell T."/>
        </authorList>
    </citation>
    <scope>NUCLEOTIDE SEQUENCE</scope>
    <source>
        <strain evidence="4">M5</strain>
    </source>
</reference>
<gene>
    <name evidence="4" type="ORF">DGAL_LOCUS5279</name>
</gene>
<sequence>MNPNLLLNIFLVFTTIATSQAGIILSTLIEKHESKAACPVFLQNDPTLPCWTLNGKCYCFSTEKRLDWVKADAFCRDENMRLLTVETYEEDQIVFNQVKSMSSVDYYWTSGKYSNNRWEWASTEPFQPMTYTNWYTGEPSNSQIGSFAYINFNFASNKGFWFDEVGSAYFLFICESIDGSTATTAGTTTSTSMETTRPITTTPRTTTPFPTCPRFTCTNPPTTKALRVRSN</sequence>
<feature type="chain" id="PRO_5035182501" description="C-type lectin domain-containing protein" evidence="2">
    <location>
        <begin position="22"/>
        <end position="231"/>
    </location>
</feature>
<dbReference type="AlphaFoldDB" id="A0A8J2RTK9"/>
<dbReference type="InterPro" id="IPR001304">
    <property type="entry name" value="C-type_lectin-like"/>
</dbReference>
<protein>
    <recommendedName>
        <fullName evidence="3">C-type lectin domain-containing protein</fullName>
    </recommendedName>
</protein>
<dbReference type="InterPro" id="IPR016186">
    <property type="entry name" value="C-type_lectin-like/link_sf"/>
</dbReference>
<dbReference type="EMBL" id="CAKKLH010000091">
    <property type="protein sequence ID" value="CAH0102756.1"/>
    <property type="molecule type" value="Genomic_DNA"/>
</dbReference>
<dbReference type="Pfam" id="PF00059">
    <property type="entry name" value="Lectin_C"/>
    <property type="match status" value="1"/>
</dbReference>
<evidence type="ECO:0000313" key="4">
    <source>
        <dbReference type="EMBL" id="CAH0102756.1"/>
    </source>
</evidence>